<organism evidence="1">
    <name type="scientific">Candidatus Electrothrix aestuarii</name>
    <dbReference type="NCBI Taxonomy" id="3062594"/>
    <lineage>
        <taxon>Bacteria</taxon>
        <taxon>Pseudomonadati</taxon>
        <taxon>Thermodesulfobacteriota</taxon>
        <taxon>Desulfobulbia</taxon>
        <taxon>Desulfobulbales</taxon>
        <taxon>Desulfobulbaceae</taxon>
        <taxon>Candidatus Electrothrix</taxon>
    </lineage>
</organism>
<dbReference type="AlphaFoldDB" id="A0AAU8LWL2"/>
<reference evidence="1" key="2">
    <citation type="submission" date="2024-06" db="EMBL/GenBank/DDBJ databases">
        <authorList>
            <person name="Plum-Jensen L.E."/>
            <person name="Schramm A."/>
            <person name="Marshall I.P.G."/>
        </authorList>
    </citation>
    <scope>NUCLEOTIDE SEQUENCE</scope>
    <source>
        <strain evidence="1">Rat1</strain>
    </source>
</reference>
<evidence type="ECO:0000313" key="1">
    <source>
        <dbReference type="EMBL" id="XCN73941.1"/>
    </source>
</evidence>
<gene>
    <name evidence="1" type="ORF">Q3M24_04070</name>
</gene>
<dbReference type="KEGG" id="eaj:Q3M24_04070"/>
<evidence type="ECO:0008006" key="2">
    <source>
        <dbReference type="Google" id="ProtNLM"/>
    </source>
</evidence>
<accession>A0AAU8LWL2</accession>
<name>A0AAU8LWL2_9BACT</name>
<sequence>MMRLERQQEYEKFIKDKGVGSNDVVADSVKSYVSYLNSVSKHLNIKVGPSTLASDDDIQNIAKCLEGKVSDKTINNYKSAMKRYIEMVETLPQSPSTPA</sequence>
<dbReference type="EMBL" id="CP159373">
    <property type="protein sequence ID" value="XCN73941.1"/>
    <property type="molecule type" value="Genomic_DNA"/>
</dbReference>
<protein>
    <recommendedName>
        <fullName evidence="2">Core-binding (CB) domain-containing protein</fullName>
    </recommendedName>
</protein>
<proteinExistence type="predicted"/>
<reference evidence="1" key="1">
    <citation type="journal article" date="2024" name="Syst. Appl. Microbiol.">
        <title>First single-strain enrichments of Electrothrix cable bacteria, description of E. aestuarii sp. nov. and E. rattekaaiensis sp. nov., and proposal of a cable bacteria taxonomy following the rules of the SeqCode.</title>
        <authorList>
            <person name="Plum-Jensen L.E."/>
            <person name="Schramm A."/>
            <person name="Marshall I.P.G."/>
        </authorList>
    </citation>
    <scope>NUCLEOTIDE SEQUENCE</scope>
    <source>
        <strain evidence="1">Rat1</strain>
    </source>
</reference>